<dbReference type="NCBIfam" id="NF038262">
    <property type="entry name" value="SiaB_fam_kinase"/>
    <property type="match status" value="1"/>
</dbReference>
<dbReference type="Pfam" id="PF19788">
    <property type="entry name" value="DUF6272"/>
    <property type="match status" value="1"/>
</dbReference>
<accession>A0A6S6S747</accession>
<evidence type="ECO:0008006" key="2">
    <source>
        <dbReference type="Google" id="ProtNLM"/>
    </source>
</evidence>
<organism evidence="1">
    <name type="scientific">uncultured Sulfurovum sp</name>
    <dbReference type="NCBI Taxonomy" id="269237"/>
    <lineage>
        <taxon>Bacteria</taxon>
        <taxon>Pseudomonadati</taxon>
        <taxon>Campylobacterota</taxon>
        <taxon>Epsilonproteobacteria</taxon>
        <taxon>Campylobacterales</taxon>
        <taxon>Sulfurovaceae</taxon>
        <taxon>Sulfurovum</taxon>
        <taxon>environmental samples</taxon>
    </lineage>
</organism>
<dbReference type="EMBL" id="CACVAU010000001">
    <property type="protein sequence ID" value="CAA6800216.1"/>
    <property type="molecule type" value="Genomic_DNA"/>
</dbReference>
<dbReference type="InterPro" id="IPR046239">
    <property type="entry name" value="DUF6272"/>
</dbReference>
<reference evidence="1" key="1">
    <citation type="submission" date="2020-01" db="EMBL/GenBank/DDBJ databases">
        <authorList>
            <person name="Meier V. D."/>
            <person name="Meier V D."/>
        </authorList>
    </citation>
    <scope>NUCLEOTIDE SEQUENCE</scope>
    <source>
        <strain evidence="1">HLG_WM_MAG_05</strain>
    </source>
</reference>
<name>A0A6S6S747_9BACT</name>
<protein>
    <recommendedName>
        <fullName evidence="2">ATP-binding protein</fullName>
    </recommendedName>
</protein>
<dbReference type="AlphaFoldDB" id="A0A6S6S747"/>
<proteinExistence type="predicted"/>
<sequence>MDKNLKICIKIDDRIIYEFAGEINKLLMIDNANNIEKLLLEQCLNKDKVKNVFELFIETAQNILNYSYRDKFLEDKSETTFCNFSLYYFTVDDTYVLESCNLIHQDEREIIESKLEAIKDLDQKALRKLVRQKSRSAEDKHERGAGLGYIMMARKSCAPIEVKFVHYQKEILIYKQKLFI</sequence>
<gene>
    <name evidence="1" type="ORF">HELGO_WM9887</name>
</gene>
<evidence type="ECO:0000313" key="1">
    <source>
        <dbReference type="EMBL" id="CAA6800216.1"/>
    </source>
</evidence>